<proteinExistence type="predicted"/>
<sequence length="79" mass="8482">MVERIRLADADAFVGLGQVEVFMAAGSAIHQPAVVLDVEGEVDDDGLDFVQMVDQVVMFVGSGFQHDDSPVLSFAWRGA</sequence>
<dbReference type="AlphaFoldDB" id="A0ABD7JY89"/>
<evidence type="ECO:0000313" key="2">
    <source>
        <dbReference type="Proteomes" id="UP000276985"/>
    </source>
</evidence>
<organism evidence="1 2">
    <name type="scientific">Pseudomonas aeruginosa</name>
    <dbReference type="NCBI Taxonomy" id="287"/>
    <lineage>
        <taxon>Bacteria</taxon>
        <taxon>Pseudomonadati</taxon>
        <taxon>Pseudomonadota</taxon>
        <taxon>Gammaproteobacteria</taxon>
        <taxon>Pseudomonadales</taxon>
        <taxon>Pseudomonadaceae</taxon>
        <taxon>Pseudomonas</taxon>
    </lineage>
</organism>
<protein>
    <submittedName>
        <fullName evidence="1">Uncharacterized protein</fullName>
    </submittedName>
</protein>
<dbReference type="Proteomes" id="UP000276985">
    <property type="component" value="Unassembled WGS sequence"/>
</dbReference>
<gene>
    <name evidence="1" type="ORF">DY940_24225</name>
</gene>
<evidence type="ECO:0000313" key="1">
    <source>
        <dbReference type="EMBL" id="RTS42388.1"/>
    </source>
</evidence>
<comment type="caution">
    <text evidence="1">The sequence shown here is derived from an EMBL/GenBank/DDBJ whole genome shotgun (WGS) entry which is preliminary data.</text>
</comment>
<dbReference type="EMBL" id="RXTL01000031">
    <property type="protein sequence ID" value="RTS42388.1"/>
    <property type="molecule type" value="Genomic_DNA"/>
</dbReference>
<reference evidence="1 2" key="1">
    <citation type="submission" date="2018-12" db="EMBL/GenBank/DDBJ databases">
        <title>Pseudomonas aeruginosa Diversity Panel.</title>
        <authorList>
            <person name="Snesrud E."/>
            <person name="Mcgann P."/>
        </authorList>
    </citation>
    <scope>NUCLEOTIDE SEQUENCE [LARGE SCALE GENOMIC DNA]</scope>
    <source>
        <strain evidence="1 2">MRSN6241</strain>
    </source>
</reference>
<dbReference type="KEGG" id="ppaa:B7D75_23920"/>
<accession>A0ABD7JY89</accession>
<name>A0ABD7JY89_PSEAI</name>